<protein>
    <recommendedName>
        <fullName evidence="3">Redoxin domain-containing protein</fullName>
    </recommendedName>
</protein>
<dbReference type="Pfam" id="PF08534">
    <property type="entry name" value="Redoxin"/>
    <property type="match status" value="1"/>
</dbReference>
<dbReference type="EMBL" id="LAJX01000042">
    <property type="protein sequence ID" value="KJV07387.1"/>
    <property type="molecule type" value="Genomic_DNA"/>
</dbReference>
<dbReference type="PANTHER" id="PTHR43110:SF1">
    <property type="entry name" value="THIOL PEROXIDASE"/>
    <property type="match status" value="1"/>
</dbReference>
<organism evidence="4 5">
    <name type="scientific">Methylocucumis oryzae</name>
    <dbReference type="NCBI Taxonomy" id="1632867"/>
    <lineage>
        <taxon>Bacteria</taxon>
        <taxon>Pseudomonadati</taxon>
        <taxon>Pseudomonadota</taxon>
        <taxon>Gammaproteobacteria</taxon>
        <taxon>Methylococcales</taxon>
        <taxon>Methylococcaceae</taxon>
        <taxon>Methylocucumis</taxon>
    </lineage>
</organism>
<dbReference type="Gene3D" id="3.40.30.10">
    <property type="entry name" value="Glutaredoxin"/>
    <property type="match status" value="1"/>
</dbReference>
<dbReference type="AlphaFoldDB" id="A0A0F3IL33"/>
<dbReference type="OrthoDB" id="9781543at2"/>
<sequence length="172" mass="18969">MATVFFHGVATETSGQLPELNSVAPDFQLTNHHMLEVSLAAFSGRKKLLAILPSIDTPICVAVARKFEHKAEFLHSHNTQTLIVSADLPFAQCRFATNEDLTTLTWLSSFRSTFLQDYGIMITDGILRGLPATALVLIDENNRVIYTQLVADLCSEPDYETLFACLSSVDSC</sequence>
<comment type="caution">
    <text evidence="4">The sequence shown here is derived from an EMBL/GenBank/DDBJ whole genome shotgun (WGS) entry which is preliminary data.</text>
</comment>
<gene>
    <name evidence="4" type="ORF">VZ94_05070</name>
</gene>
<accession>A0A0F3IL33</accession>
<keyword evidence="5" id="KW-1185">Reference proteome</keyword>
<proteinExistence type="predicted"/>
<reference evidence="4 5" key="2">
    <citation type="journal article" date="2016" name="Microb. Ecol.">
        <title>Genome Characteristics of a Novel Type I Methanotroph (Sn10-6) Isolated from a Flooded Indian Rice Field.</title>
        <authorList>
            <person name="Rahalkar M.C."/>
            <person name="Pandit P.S."/>
            <person name="Dhakephalkar P.K."/>
            <person name="Pore S."/>
            <person name="Arora P."/>
            <person name="Kapse N."/>
        </authorList>
    </citation>
    <scope>NUCLEOTIDE SEQUENCE [LARGE SCALE GENOMIC DNA]</scope>
    <source>
        <strain evidence="4 5">Sn10-6</strain>
    </source>
</reference>
<feature type="domain" description="Redoxin" evidence="3">
    <location>
        <begin position="22"/>
        <end position="161"/>
    </location>
</feature>
<dbReference type="InterPro" id="IPR013740">
    <property type="entry name" value="Redoxin"/>
</dbReference>
<dbReference type="SUPFAM" id="SSF52833">
    <property type="entry name" value="Thioredoxin-like"/>
    <property type="match status" value="1"/>
</dbReference>
<evidence type="ECO:0000256" key="1">
    <source>
        <dbReference type="ARBA" id="ARBA00023157"/>
    </source>
</evidence>
<dbReference type="PANTHER" id="PTHR43110">
    <property type="entry name" value="THIOL PEROXIDASE"/>
    <property type="match status" value="1"/>
</dbReference>
<name>A0A0F3IL33_9GAMM</name>
<dbReference type="GO" id="GO:0016491">
    <property type="term" value="F:oxidoreductase activity"/>
    <property type="evidence" value="ECO:0007669"/>
    <property type="project" value="InterPro"/>
</dbReference>
<dbReference type="RefSeq" id="WP_045778409.1">
    <property type="nucleotide sequence ID" value="NZ_LAJX01000042.1"/>
</dbReference>
<evidence type="ECO:0000313" key="5">
    <source>
        <dbReference type="Proteomes" id="UP000033684"/>
    </source>
</evidence>
<keyword evidence="1" id="KW-1015">Disulfide bond</keyword>
<dbReference type="NCBIfam" id="NF001808">
    <property type="entry name" value="PRK00522.1"/>
    <property type="match status" value="1"/>
</dbReference>
<evidence type="ECO:0000259" key="3">
    <source>
        <dbReference type="Pfam" id="PF08534"/>
    </source>
</evidence>
<evidence type="ECO:0000256" key="2">
    <source>
        <dbReference type="ARBA" id="ARBA00023284"/>
    </source>
</evidence>
<dbReference type="InterPro" id="IPR050455">
    <property type="entry name" value="Tpx_Peroxidase_subfamily"/>
</dbReference>
<evidence type="ECO:0000313" key="4">
    <source>
        <dbReference type="EMBL" id="KJV07387.1"/>
    </source>
</evidence>
<keyword evidence="2" id="KW-0676">Redox-active center</keyword>
<dbReference type="InterPro" id="IPR036249">
    <property type="entry name" value="Thioredoxin-like_sf"/>
</dbReference>
<dbReference type="PATRIC" id="fig|1632867.3.peg.4336"/>
<dbReference type="Proteomes" id="UP000033684">
    <property type="component" value="Unassembled WGS sequence"/>
</dbReference>
<reference evidence="5" key="1">
    <citation type="submission" date="2015-03" db="EMBL/GenBank/DDBJ databases">
        <title>Draft genome sequence of a novel methanotroph (Sn10-6) isolated from flooded ricefield rhizosphere in India.</title>
        <authorList>
            <person name="Pandit P.S."/>
            <person name="Pore S.D."/>
            <person name="Arora P."/>
            <person name="Kapse N.G."/>
            <person name="Dhakephalkar P.K."/>
            <person name="Rahalkar M.C."/>
        </authorList>
    </citation>
    <scope>NUCLEOTIDE SEQUENCE [LARGE SCALE GENOMIC DNA]</scope>
    <source>
        <strain evidence="5">Sn10-6</strain>
    </source>
</reference>